<feature type="domain" description="Band 7" evidence="3">
    <location>
        <begin position="58"/>
        <end position="222"/>
    </location>
</feature>
<dbReference type="InterPro" id="IPR001107">
    <property type="entry name" value="Band_7"/>
</dbReference>
<keyword evidence="2" id="KW-1133">Transmembrane helix</keyword>
<dbReference type="InterPro" id="IPR036013">
    <property type="entry name" value="Band_7/SPFH_dom_sf"/>
</dbReference>
<protein>
    <submittedName>
        <fullName evidence="4">SPFH domain-containing protein</fullName>
    </submittedName>
</protein>
<dbReference type="Proteomes" id="UP001257914">
    <property type="component" value="Unassembled WGS sequence"/>
</dbReference>
<dbReference type="SMART" id="SM00244">
    <property type="entry name" value="PHB"/>
    <property type="match status" value="1"/>
</dbReference>
<feature type="transmembrane region" description="Helical" evidence="2">
    <location>
        <begin position="42"/>
        <end position="63"/>
    </location>
</feature>
<comment type="subcellular location">
    <subcellularLocation>
        <location evidence="1">Membrane</location>
        <topology evidence="1">Single-pass membrane protein</topology>
    </subcellularLocation>
</comment>
<organism evidence="4 5">
    <name type="scientific">Psychrosphaera aquimarina</name>
    <dbReference type="NCBI Taxonomy" id="2044854"/>
    <lineage>
        <taxon>Bacteria</taxon>
        <taxon>Pseudomonadati</taxon>
        <taxon>Pseudomonadota</taxon>
        <taxon>Gammaproteobacteria</taxon>
        <taxon>Alteromonadales</taxon>
        <taxon>Pseudoalteromonadaceae</taxon>
        <taxon>Psychrosphaera</taxon>
    </lineage>
</organism>
<dbReference type="Pfam" id="PF01145">
    <property type="entry name" value="Band_7"/>
    <property type="match status" value="1"/>
</dbReference>
<dbReference type="EMBL" id="JAWCUA010000007">
    <property type="protein sequence ID" value="MDU0113310.1"/>
    <property type="molecule type" value="Genomic_DNA"/>
</dbReference>
<keyword evidence="5" id="KW-1185">Reference proteome</keyword>
<comment type="caution">
    <text evidence="4">The sequence shown here is derived from an EMBL/GenBank/DDBJ whole genome shotgun (WGS) entry which is preliminary data.</text>
</comment>
<sequence length="289" mass="32023">MKTVKEMKEKVGFSISGYLVASIFAALIVIFVSNLVQMGEPNFWMVLCIALTVILFAPGFFMVQPKQARVLTLFGSYVGTIKSTGLRWTIPLFIRRNISLRIRNFESGQLKVNDNHGNPIEIATVVVWTVDDTAQAVFEVDDYESYVSIQSEAALRNMATTYPYDIYEDGDIALRSHTQVISDALTKEVQNRLENAGMKVIEARISHLAYAPEIANAMLQRQQATAIIAAREKIVQGAVGMVDLALEQLAEKGIVELDEERKAAMVSNLLVVLCSDQNTQPIVNAGSLY</sequence>
<accession>A0ABU3R0V4</accession>
<dbReference type="PANTHER" id="PTHR43446">
    <property type="entry name" value="MEMBRANE PROTEIN-RELATED"/>
    <property type="match status" value="1"/>
</dbReference>
<evidence type="ECO:0000313" key="4">
    <source>
        <dbReference type="EMBL" id="MDU0113310.1"/>
    </source>
</evidence>
<keyword evidence="2" id="KW-0812">Transmembrane</keyword>
<gene>
    <name evidence="4" type="ORF">RT723_09945</name>
</gene>
<dbReference type="SUPFAM" id="SSF117892">
    <property type="entry name" value="Band 7/SPFH domain"/>
    <property type="match status" value="1"/>
</dbReference>
<dbReference type="PANTHER" id="PTHR43446:SF1">
    <property type="entry name" value="BAND 7 DOMAIN-CONTAINING PROTEIN"/>
    <property type="match status" value="1"/>
</dbReference>
<evidence type="ECO:0000313" key="5">
    <source>
        <dbReference type="Proteomes" id="UP001257914"/>
    </source>
</evidence>
<evidence type="ECO:0000256" key="1">
    <source>
        <dbReference type="ARBA" id="ARBA00004167"/>
    </source>
</evidence>
<name>A0ABU3R0V4_9GAMM</name>
<evidence type="ECO:0000256" key="2">
    <source>
        <dbReference type="SAM" id="Phobius"/>
    </source>
</evidence>
<dbReference type="Gene3D" id="3.30.479.30">
    <property type="entry name" value="Band 7 domain"/>
    <property type="match status" value="1"/>
</dbReference>
<proteinExistence type="predicted"/>
<feature type="transmembrane region" description="Helical" evidence="2">
    <location>
        <begin position="12"/>
        <end position="36"/>
    </location>
</feature>
<dbReference type="CDD" id="cd03402">
    <property type="entry name" value="SPFH_like_u2"/>
    <property type="match status" value="1"/>
</dbReference>
<keyword evidence="2" id="KW-0472">Membrane</keyword>
<reference evidence="4 5" key="1">
    <citation type="submission" date="2023-10" db="EMBL/GenBank/DDBJ databases">
        <title>Psychrosphaera aquimaarina strain SW33 isolated from seawater.</title>
        <authorList>
            <person name="Bayburt H."/>
            <person name="Kim J.M."/>
            <person name="Choi B.J."/>
            <person name="Jeon C.O."/>
        </authorList>
    </citation>
    <scope>NUCLEOTIDE SEQUENCE [LARGE SCALE GENOMIC DNA]</scope>
    <source>
        <strain evidence="4 5">KCTC 52743</strain>
    </source>
</reference>
<evidence type="ECO:0000259" key="3">
    <source>
        <dbReference type="SMART" id="SM00244"/>
    </source>
</evidence>